<evidence type="ECO:0000256" key="1">
    <source>
        <dbReference type="SAM" id="MobiDB-lite"/>
    </source>
</evidence>
<organism evidence="2 3">
    <name type="scientific">Cohnella endophytica</name>
    <dbReference type="NCBI Taxonomy" id="2419778"/>
    <lineage>
        <taxon>Bacteria</taxon>
        <taxon>Bacillati</taxon>
        <taxon>Bacillota</taxon>
        <taxon>Bacilli</taxon>
        <taxon>Bacillales</taxon>
        <taxon>Paenibacillaceae</taxon>
        <taxon>Cohnella</taxon>
    </lineage>
</organism>
<feature type="compositionally biased region" description="Basic and acidic residues" evidence="1">
    <location>
        <begin position="1"/>
        <end position="10"/>
    </location>
</feature>
<evidence type="ECO:0000313" key="2">
    <source>
        <dbReference type="EMBL" id="RKP48780.1"/>
    </source>
</evidence>
<feature type="region of interest" description="Disordered" evidence="1">
    <location>
        <begin position="1"/>
        <end position="30"/>
    </location>
</feature>
<protein>
    <submittedName>
        <fullName evidence="2">Uncharacterized protein</fullName>
    </submittedName>
</protein>
<proteinExistence type="predicted"/>
<dbReference type="RefSeq" id="WP_120978918.1">
    <property type="nucleotide sequence ID" value="NZ_RBZM01000009.1"/>
</dbReference>
<accession>A0A494XDQ7</accession>
<sequence length="76" mass="8793">MERKEAEELLARSLAGENADGSSEQSEEEAVKRLLPKWEIRVQTKKDPIVEETKLYRSMADEVDGRYNKVPIKEDE</sequence>
<comment type="caution">
    <text evidence="2">The sequence shown here is derived from an EMBL/GenBank/DDBJ whole genome shotgun (WGS) entry which is preliminary data.</text>
</comment>
<gene>
    <name evidence="2" type="ORF">D7Z26_20600</name>
</gene>
<dbReference type="AlphaFoldDB" id="A0A494XDQ7"/>
<reference evidence="2 3" key="1">
    <citation type="submission" date="2018-10" db="EMBL/GenBank/DDBJ databases">
        <title>Cohnella sp. M2MS4P-1, whole genome shotgun sequence.</title>
        <authorList>
            <person name="Tuo L."/>
        </authorList>
    </citation>
    <scope>NUCLEOTIDE SEQUENCE [LARGE SCALE GENOMIC DNA]</scope>
    <source>
        <strain evidence="2 3">M2MS4P-1</strain>
    </source>
</reference>
<dbReference type="EMBL" id="RBZM01000009">
    <property type="protein sequence ID" value="RKP48780.1"/>
    <property type="molecule type" value="Genomic_DNA"/>
</dbReference>
<dbReference type="Proteomes" id="UP000282076">
    <property type="component" value="Unassembled WGS sequence"/>
</dbReference>
<evidence type="ECO:0000313" key="3">
    <source>
        <dbReference type="Proteomes" id="UP000282076"/>
    </source>
</evidence>
<keyword evidence="3" id="KW-1185">Reference proteome</keyword>
<dbReference type="OrthoDB" id="2666285at2"/>
<name>A0A494XDQ7_9BACL</name>